<sequence length="89" mass="9858">MPEGALSWHRAKKATRSILAIPTSRTHQLYFMLVCKFHHSPDPIPAPIYAVNLCRWCILASVAIYKSTGTQSMTGVPQAASLRDDGVYL</sequence>
<dbReference type="Proteomes" id="UP000014480">
    <property type="component" value="Unassembled WGS sequence"/>
</dbReference>
<name>A0A484FQH7_COLOR</name>
<gene>
    <name evidence="1" type="ORF">Cob_v006600</name>
</gene>
<evidence type="ECO:0000313" key="2">
    <source>
        <dbReference type="Proteomes" id="UP000014480"/>
    </source>
</evidence>
<reference evidence="2" key="2">
    <citation type="journal article" date="2019" name="Mol. Plant Microbe Interact.">
        <title>Genome sequence resources for four phytopathogenic fungi from the Colletotrichum orbiculare species complex.</title>
        <authorList>
            <person name="Gan P."/>
            <person name="Tsushima A."/>
            <person name="Narusaka M."/>
            <person name="Narusaka Y."/>
            <person name="Takano Y."/>
            <person name="Kubo Y."/>
            <person name="Shirasu K."/>
        </authorList>
    </citation>
    <scope>GENOME REANNOTATION</scope>
    <source>
        <strain evidence="2">104-T / ATCC 96160 / CBS 514.97 / LARS 414 / MAFF 240422</strain>
    </source>
</reference>
<organism evidence="1 2">
    <name type="scientific">Colletotrichum orbiculare (strain 104-T / ATCC 96160 / CBS 514.97 / LARS 414 / MAFF 240422)</name>
    <name type="common">Cucumber anthracnose fungus</name>
    <name type="synonym">Colletotrichum lagenarium</name>
    <dbReference type="NCBI Taxonomy" id="1213857"/>
    <lineage>
        <taxon>Eukaryota</taxon>
        <taxon>Fungi</taxon>
        <taxon>Dikarya</taxon>
        <taxon>Ascomycota</taxon>
        <taxon>Pezizomycotina</taxon>
        <taxon>Sordariomycetes</taxon>
        <taxon>Hypocreomycetidae</taxon>
        <taxon>Glomerellales</taxon>
        <taxon>Glomerellaceae</taxon>
        <taxon>Colletotrichum</taxon>
        <taxon>Colletotrichum orbiculare species complex</taxon>
    </lineage>
</organism>
<keyword evidence="2" id="KW-1185">Reference proteome</keyword>
<dbReference type="AlphaFoldDB" id="A0A484FQH7"/>
<protein>
    <submittedName>
        <fullName evidence="1">Uncharacterized protein</fullName>
    </submittedName>
</protein>
<proteinExistence type="predicted"/>
<accession>A0A484FQH7</accession>
<comment type="caution">
    <text evidence="1">The sequence shown here is derived from an EMBL/GenBank/DDBJ whole genome shotgun (WGS) entry which is preliminary data.</text>
</comment>
<dbReference type="EMBL" id="AMCV02000017">
    <property type="protein sequence ID" value="TDZ20699.1"/>
    <property type="molecule type" value="Genomic_DNA"/>
</dbReference>
<evidence type="ECO:0000313" key="1">
    <source>
        <dbReference type="EMBL" id="TDZ20699.1"/>
    </source>
</evidence>
<reference evidence="2" key="1">
    <citation type="journal article" date="2013" name="New Phytol.">
        <title>Comparative genomic and transcriptomic analyses reveal the hemibiotrophic stage shift of Colletotrichum fungi.</title>
        <authorList>
            <person name="Gan P."/>
            <person name="Ikeda K."/>
            <person name="Irieda H."/>
            <person name="Narusaka M."/>
            <person name="O'Connell R.J."/>
            <person name="Narusaka Y."/>
            <person name="Takano Y."/>
            <person name="Kubo Y."/>
            <person name="Shirasu K."/>
        </authorList>
    </citation>
    <scope>NUCLEOTIDE SEQUENCE [LARGE SCALE GENOMIC DNA]</scope>
    <source>
        <strain evidence="2">104-T / ATCC 96160 / CBS 514.97 / LARS 414 / MAFF 240422</strain>
    </source>
</reference>